<protein>
    <submittedName>
        <fullName evidence="6">DoxX family protein</fullName>
    </submittedName>
</protein>
<accession>A0ABU3L441</accession>
<organism evidence="6 7">
    <name type="scientific">Pricia mediterranea</name>
    <dbReference type="NCBI Taxonomy" id="3076079"/>
    <lineage>
        <taxon>Bacteria</taxon>
        <taxon>Pseudomonadati</taxon>
        <taxon>Bacteroidota</taxon>
        <taxon>Flavobacteriia</taxon>
        <taxon>Flavobacteriales</taxon>
        <taxon>Flavobacteriaceae</taxon>
        <taxon>Pricia</taxon>
    </lineage>
</organism>
<reference evidence="6 7" key="1">
    <citation type="submission" date="2023-09" db="EMBL/GenBank/DDBJ databases">
        <title>Novel taxa isolated from Blanes Bay.</title>
        <authorList>
            <person name="Rey-Velasco X."/>
            <person name="Lucena T."/>
        </authorList>
    </citation>
    <scope>NUCLEOTIDE SEQUENCE [LARGE SCALE GENOMIC DNA]</scope>
    <source>
        <strain evidence="6 7">S334</strain>
    </source>
</reference>
<evidence type="ECO:0000256" key="4">
    <source>
        <dbReference type="ARBA" id="ARBA00023136"/>
    </source>
</evidence>
<feature type="transmembrane region" description="Helical" evidence="5">
    <location>
        <begin position="67"/>
        <end position="85"/>
    </location>
</feature>
<dbReference type="Proteomes" id="UP001250656">
    <property type="component" value="Unassembled WGS sequence"/>
</dbReference>
<evidence type="ECO:0000256" key="5">
    <source>
        <dbReference type="SAM" id="Phobius"/>
    </source>
</evidence>
<evidence type="ECO:0000256" key="3">
    <source>
        <dbReference type="ARBA" id="ARBA00022989"/>
    </source>
</evidence>
<feature type="transmembrane region" description="Helical" evidence="5">
    <location>
        <begin position="6"/>
        <end position="24"/>
    </location>
</feature>
<keyword evidence="3 5" id="KW-1133">Transmembrane helix</keyword>
<evidence type="ECO:0000313" key="6">
    <source>
        <dbReference type="EMBL" id="MDT7828516.1"/>
    </source>
</evidence>
<proteinExistence type="predicted"/>
<dbReference type="InterPro" id="IPR032808">
    <property type="entry name" value="DoxX"/>
</dbReference>
<keyword evidence="7" id="KW-1185">Reference proteome</keyword>
<gene>
    <name evidence="6" type="ORF">RQM65_07565</name>
</gene>
<keyword evidence="2 5" id="KW-0812">Transmembrane</keyword>
<dbReference type="EMBL" id="JAVTTP010000001">
    <property type="protein sequence ID" value="MDT7828516.1"/>
    <property type="molecule type" value="Genomic_DNA"/>
</dbReference>
<name>A0ABU3L441_9FLAO</name>
<comment type="subcellular location">
    <subcellularLocation>
        <location evidence="1">Membrane</location>
        <topology evidence="1">Multi-pass membrane protein</topology>
    </subcellularLocation>
</comment>
<evidence type="ECO:0000313" key="7">
    <source>
        <dbReference type="Proteomes" id="UP001250656"/>
    </source>
</evidence>
<evidence type="ECO:0000256" key="1">
    <source>
        <dbReference type="ARBA" id="ARBA00004141"/>
    </source>
</evidence>
<evidence type="ECO:0000256" key="2">
    <source>
        <dbReference type="ARBA" id="ARBA00022692"/>
    </source>
</evidence>
<dbReference type="Pfam" id="PF13564">
    <property type="entry name" value="DoxX_2"/>
    <property type="match status" value="1"/>
</dbReference>
<comment type="caution">
    <text evidence="6">The sequence shown here is derived from an EMBL/GenBank/DDBJ whole genome shotgun (WGS) entry which is preliminary data.</text>
</comment>
<dbReference type="RefSeq" id="WP_314013870.1">
    <property type="nucleotide sequence ID" value="NZ_JAVTTP010000001.1"/>
</dbReference>
<sequence length="117" mass="13002">MDITTVAVFFSALSFFFFGIACFVDGGMKSEYIRYGLSRQRPLVGILQLMGGVGLIAGHWFLPTLGLVSAIGLSLLMVLGFGVRLKIRDGFWQSFPSMAYAILNLYLALRFYNEIIC</sequence>
<keyword evidence="4 5" id="KW-0472">Membrane</keyword>